<dbReference type="Proteomes" id="UP001140562">
    <property type="component" value="Unassembled WGS sequence"/>
</dbReference>
<dbReference type="Gene3D" id="3.40.1090.10">
    <property type="entry name" value="Cytosolic phospholipase A2 catalytic domain"/>
    <property type="match status" value="1"/>
</dbReference>
<dbReference type="CDD" id="cd07199">
    <property type="entry name" value="Pat17_PNPLA8_PNPLA9_like"/>
    <property type="match status" value="1"/>
</dbReference>
<evidence type="ECO:0000256" key="3">
    <source>
        <dbReference type="ARBA" id="ARBA00023098"/>
    </source>
</evidence>
<comment type="caution">
    <text evidence="5">The sequence shown here is derived from an EMBL/GenBank/DDBJ whole genome shotgun (WGS) entry which is preliminary data.</text>
</comment>
<dbReference type="InterPro" id="IPR016035">
    <property type="entry name" value="Acyl_Trfase/lysoPLipase"/>
</dbReference>
<organism evidence="5 6">
    <name type="scientific">Didymella glomerata</name>
    <dbReference type="NCBI Taxonomy" id="749621"/>
    <lineage>
        <taxon>Eukaryota</taxon>
        <taxon>Fungi</taxon>
        <taxon>Dikarya</taxon>
        <taxon>Ascomycota</taxon>
        <taxon>Pezizomycotina</taxon>
        <taxon>Dothideomycetes</taxon>
        <taxon>Pleosporomycetidae</taxon>
        <taxon>Pleosporales</taxon>
        <taxon>Pleosporineae</taxon>
        <taxon>Didymellaceae</taxon>
        <taxon>Didymella</taxon>
    </lineage>
</organism>
<evidence type="ECO:0000259" key="4">
    <source>
        <dbReference type="Pfam" id="PF01734"/>
    </source>
</evidence>
<accession>A0A9W9BU76</accession>
<protein>
    <recommendedName>
        <fullName evidence="4">PNPLA domain-containing protein</fullName>
    </recommendedName>
</protein>
<keyword evidence="2" id="KW-0442">Lipid degradation</keyword>
<feature type="domain" description="PNPLA" evidence="4">
    <location>
        <begin position="1"/>
        <end position="110"/>
    </location>
</feature>
<dbReference type="PANTHER" id="PTHR24185:SF1">
    <property type="entry name" value="CALCIUM-INDEPENDENT PHOSPHOLIPASE A2-GAMMA"/>
    <property type="match status" value="1"/>
</dbReference>
<keyword evidence="1" id="KW-0378">Hydrolase</keyword>
<dbReference type="OrthoDB" id="194358at2759"/>
<dbReference type="GO" id="GO:0016020">
    <property type="term" value="C:membrane"/>
    <property type="evidence" value="ECO:0007669"/>
    <property type="project" value="TreeGrafter"/>
</dbReference>
<evidence type="ECO:0000256" key="1">
    <source>
        <dbReference type="ARBA" id="ARBA00022801"/>
    </source>
</evidence>
<dbReference type="SUPFAM" id="SSF52151">
    <property type="entry name" value="FabD/lysophospholipase-like"/>
    <property type="match status" value="1"/>
</dbReference>
<proteinExistence type="predicted"/>
<dbReference type="AlphaFoldDB" id="A0A9W9BU76"/>
<dbReference type="GO" id="GO:0019369">
    <property type="term" value="P:arachidonate metabolic process"/>
    <property type="evidence" value="ECO:0007669"/>
    <property type="project" value="TreeGrafter"/>
</dbReference>
<name>A0A9W9BU76_9PLEO</name>
<evidence type="ECO:0000313" key="5">
    <source>
        <dbReference type="EMBL" id="KAJ4329871.1"/>
    </source>
</evidence>
<dbReference type="Pfam" id="PF01734">
    <property type="entry name" value="Patatin"/>
    <property type="match status" value="1"/>
</dbReference>
<dbReference type="EMBL" id="JAPEUV010000257">
    <property type="protein sequence ID" value="KAJ4329871.1"/>
    <property type="molecule type" value="Genomic_DNA"/>
</dbReference>
<keyword evidence="6" id="KW-1185">Reference proteome</keyword>
<evidence type="ECO:0000313" key="6">
    <source>
        <dbReference type="Proteomes" id="UP001140562"/>
    </source>
</evidence>
<keyword evidence="3" id="KW-0443">Lipid metabolism</keyword>
<gene>
    <name evidence="5" type="ORF">N0V87_010499</name>
</gene>
<evidence type="ECO:0000256" key="2">
    <source>
        <dbReference type="ARBA" id="ARBA00022963"/>
    </source>
</evidence>
<dbReference type="GO" id="GO:0046486">
    <property type="term" value="P:glycerolipid metabolic process"/>
    <property type="evidence" value="ECO:0007669"/>
    <property type="project" value="UniProtKB-ARBA"/>
</dbReference>
<dbReference type="GO" id="GO:0016042">
    <property type="term" value="P:lipid catabolic process"/>
    <property type="evidence" value="ECO:0007669"/>
    <property type="project" value="UniProtKB-KW"/>
</dbReference>
<dbReference type="InterPro" id="IPR002641">
    <property type="entry name" value="PNPLA_dom"/>
</dbReference>
<dbReference type="PANTHER" id="PTHR24185">
    <property type="entry name" value="CALCIUM-INDEPENDENT PHOSPHOLIPASE A2-GAMMA"/>
    <property type="match status" value="1"/>
</dbReference>
<dbReference type="GO" id="GO:0047499">
    <property type="term" value="F:calcium-independent phospholipase A2 activity"/>
    <property type="evidence" value="ECO:0007669"/>
    <property type="project" value="TreeGrafter"/>
</dbReference>
<sequence length="486" mass="53256">MDGGGVRGILELVFLALLEDRIGLPMPVLRNFKVVFGTSTGGIIALGLAQGWSIQKCLKVFPRLADAAFQRRRILGLVPLPKAIEPLVSIFTDCVYPAENINSALKTAFGCEQGLLELPQTAALGIRVGIPVATVRGSSLCLFTSYNGTDRRKGDLEYHIIESHDRAKQPRVWEVFFKPPTIRGYGDQQDAGQLRNNPIFMALSEAEALFPSTEEPDFVVNLGTGGPRPDAEGLHTPGSRGLLKDGWIPRFARGSWEAMAGDRDWKALVSFGRPKSSGKYHRLDIKFDGPEPRLDAVNDMASLQALALGDPLLSPVIDNIAECAIASLFYLKLHTRPRYMGERYIGSGSIRCLLRHCEPALGVLLKRLCATGARLLIGDRNIPGRRDECIAEIGDRSNLDETGNFCTSLTLDIKCSFSVFLQEGSKAPRHISGSPFSVERLVRAEGLEAYFGRSDHAKRDWAGDDCAIPRAKRRRLSSAAGGNWMP</sequence>
<reference evidence="5" key="1">
    <citation type="submission" date="2022-10" db="EMBL/GenBank/DDBJ databases">
        <title>Tapping the CABI collections for fungal endophytes: first genome assemblies for Collariella, Neodidymelliopsis, Ascochyta clinopodiicola, Didymella pomorum, Didymosphaeria variabile, Neocosmospora piperis and Neocucurbitaria cava.</title>
        <authorList>
            <person name="Hill R."/>
        </authorList>
    </citation>
    <scope>NUCLEOTIDE SEQUENCE</scope>
    <source>
        <strain evidence="5">IMI 360193</strain>
    </source>
</reference>